<accession>A0A382CEL0</accession>
<dbReference type="EMBL" id="UINC01034140">
    <property type="protein sequence ID" value="SVB24516.1"/>
    <property type="molecule type" value="Genomic_DNA"/>
</dbReference>
<feature type="non-terminal residue" evidence="1">
    <location>
        <position position="104"/>
    </location>
</feature>
<organism evidence="1">
    <name type="scientific">marine metagenome</name>
    <dbReference type="NCBI Taxonomy" id="408172"/>
    <lineage>
        <taxon>unclassified sequences</taxon>
        <taxon>metagenomes</taxon>
        <taxon>ecological metagenomes</taxon>
    </lineage>
</organism>
<proteinExistence type="predicted"/>
<dbReference type="AlphaFoldDB" id="A0A382CEL0"/>
<reference evidence="1" key="1">
    <citation type="submission" date="2018-05" db="EMBL/GenBank/DDBJ databases">
        <authorList>
            <person name="Lanie J.A."/>
            <person name="Ng W.-L."/>
            <person name="Kazmierczak K.M."/>
            <person name="Andrzejewski T.M."/>
            <person name="Davidsen T.M."/>
            <person name="Wayne K.J."/>
            <person name="Tettelin H."/>
            <person name="Glass J.I."/>
            <person name="Rusch D."/>
            <person name="Podicherti R."/>
            <person name="Tsui H.-C.T."/>
            <person name="Winkler M.E."/>
        </authorList>
    </citation>
    <scope>NUCLEOTIDE SEQUENCE</scope>
</reference>
<evidence type="ECO:0000313" key="1">
    <source>
        <dbReference type="EMBL" id="SVB24516.1"/>
    </source>
</evidence>
<name>A0A382CEL0_9ZZZZ</name>
<protein>
    <submittedName>
        <fullName evidence="1">Uncharacterized protein</fullName>
    </submittedName>
</protein>
<sequence>MDKNDWAKHVWYYNTTDELNSPSGRNEPENIKPNYFSDEVAKINNFIIDELHKVILEYIQSLKFNWFRGWEEYSQLKFMRYYPDQIMKNHCDHIHDLFDGQKKG</sequence>
<gene>
    <name evidence="1" type="ORF">METZ01_LOCUS177370</name>
</gene>